<dbReference type="PANTHER" id="PTHR48248:SF5">
    <property type="entry name" value="UVR DOMAIN-CONTAINING PROTEIN"/>
    <property type="match status" value="1"/>
</dbReference>
<keyword evidence="3" id="KW-1185">Reference proteome</keyword>
<protein>
    <submittedName>
        <fullName evidence="2">Uncharacterized protein</fullName>
    </submittedName>
</protein>
<name>A0A8T2ZXH2_POPDE</name>
<dbReference type="PANTHER" id="PTHR48248">
    <property type="entry name" value="UVR DOMAIN-CONTAINING PROTEIN"/>
    <property type="match status" value="1"/>
</dbReference>
<organism evidence="2 3">
    <name type="scientific">Populus deltoides</name>
    <name type="common">Eastern poplar</name>
    <name type="synonym">Eastern cottonwood</name>
    <dbReference type="NCBI Taxonomy" id="3696"/>
    <lineage>
        <taxon>Eukaryota</taxon>
        <taxon>Viridiplantae</taxon>
        <taxon>Streptophyta</taxon>
        <taxon>Embryophyta</taxon>
        <taxon>Tracheophyta</taxon>
        <taxon>Spermatophyta</taxon>
        <taxon>Magnoliopsida</taxon>
        <taxon>eudicotyledons</taxon>
        <taxon>Gunneridae</taxon>
        <taxon>Pentapetalae</taxon>
        <taxon>rosids</taxon>
        <taxon>fabids</taxon>
        <taxon>Malpighiales</taxon>
        <taxon>Salicaceae</taxon>
        <taxon>Saliceae</taxon>
        <taxon>Populus</taxon>
    </lineage>
</organism>
<evidence type="ECO:0000256" key="1">
    <source>
        <dbReference type="SAM" id="Coils"/>
    </source>
</evidence>
<proteinExistence type="predicted"/>
<accession>A0A8T2ZXH2</accession>
<dbReference type="AlphaFoldDB" id="A0A8T2ZXH2"/>
<feature type="coiled-coil region" evidence="1">
    <location>
        <begin position="152"/>
        <end position="200"/>
    </location>
</feature>
<dbReference type="Proteomes" id="UP000807159">
    <property type="component" value="Chromosome 1"/>
</dbReference>
<comment type="caution">
    <text evidence="2">The sequence shown here is derived from an EMBL/GenBank/DDBJ whole genome shotgun (WGS) entry which is preliminary data.</text>
</comment>
<dbReference type="EMBL" id="JACEGQ020000001">
    <property type="protein sequence ID" value="KAH8522274.1"/>
    <property type="molecule type" value="Genomic_DNA"/>
</dbReference>
<evidence type="ECO:0000313" key="2">
    <source>
        <dbReference type="EMBL" id="KAH8522274.1"/>
    </source>
</evidence>
<keyword evidence="1" id="KW-0175">Coiled coil</keyword>
<gene>
    <name evidence="2" type="ORF">H0E87_003060</name>
</gene>
<evidence type="ECO:0000313" key="3">
    <source>
        <dbReference type="Proteomes" id="UP000807159"/>
    </source>
</evidence>
<reference evidence="2" key="1">
    <citation type="journal article" date="2021" name="J. Hered.">
        <title>Genome Assembly of Salicaceae Populus deltoides (Eastern Cottonwood) I-69 Based on Nanopore Sequencing and Hi-C Technologies.</title>
        <authorList>
            <person name="Bai S."/>
            <person name="Wu H."/>
            <person name="Zhang J."/>
            <person name="Pan Z."/>
            <person name="Zhao W."/>
            <person name="Li Z."/>
            <person name="Tong C."/>
        </authorList>
    </citation>
    <scope>NUCLEOTIDE SEQUENCE</scope>
    <source>
        <tissue evidence="2">Leaf</tissue>
    </source>
</reference>
<sequence length="243" mass="27710">MVHLLRAIAEENEKIKSGNDILKQKLQLRQDGIKIQKTELCVSLNKTITVQENLVEALCQEPSVQSLMVGSDHLNVAQYAMLFPNADGDVRLPSKAKQSFDDITELKHRSMIGCRTVCAETRKITVGKIMGSTKYHQKSFRTMHSHENPENSTRINRRINKLQAEMAEISKQHEEIKQGQKEMRERFEEIDSECEQLKKETEAISHASDNVQLRLNIMLDILKARQQDGFAKVSDPTGSLRLV</sequence>
<dbReference type="Gene3D" id="6.10.250.370">
    <property type="match status" value="1"/>
</dbReference>